<organism evidence="1 2">
    <name type="scientific">Leptospira mayottensis 200901122</name>
    <dbReference type="NCBI Taxonomy" id="1193010"/>
    <lineage>
        <taxon>Bacteria</taxon>
        <taxon>Pseudomonadati</taxon>
        <taxon>Spirochaetota</taxon>
        <taxon>Spirochaetia</taxon>
        <taxon>Leptospirales</taxon>
        <taxon>Leptospiraceae</taxon>
        <taxon>Leptospira</taxon>
    </lineage>
</organism>
<gene>
    <name evidence="1" type="ORF">LEP1GSC125_1476</name>
</gene>
<evidence type="ECO:0000313" key="1">
    <source>
        <dbReference type="EMBL" id="EKS00692.1"/>
    </source>
</evidence>
<reference evidence="1 2" key="1">
    <citation type="journal article" date="2014" name="Int. J. Syst. Evol. Microbiol.">
        <title>Leptospira mayottensis sp. nov., a pathogenic species of the genus Leptospira isolated from humans.</title>
        <authorList>
            <person name="Bourhy P."/>
            <person name="Collet L."/>
            <person name="Brisse S."/>
            <person name="Picardeau M."/>
        </authorList>
    </citation>
    <scope>NUCLEOTIDE SEQUENCE [LARGE SCALE GENOMIC DNA]</scope>
    <source>
        <strain evidence="1 2">200901122</strain>
    </source>
</reference>
<dbReference type="EMBL" id="AKWM02000030">
    <property type="protein sequence ID" value="EKS00692.1"/>
    <property type="molecule type" value="Genomic_DNA"/>
</dbReference>
<dbReference type="AlphaFoldDB" id="A0AA87MRT9"/>
<name>A0AA87MRT9_9LEPT</name>
<evidence type="ECO:0000313" key="2">
    <source>
        <dbReference type="Proteomes" id="UP000001343"/>
    </source>
</evidence>
<comment type="caution">
    <text evidence="1">The sequence shown here is derived from an EMBL/GenBank/DDBJ whole genome shotgun (WGS) entry which is preliminary data.</text>
</comment>
<sequence length="46" mass="5380">MGVKIFFGAREWITQQSGFKRASIHWPRIPEERNKHPELICADALD</sequence>
<proteinExistence type="predicted"/>
<protein>
    <submittedName>
        <fullName evidence="1">Uncharacterized protein</fullName>
    </submittedName>
</protein>
<accession>A0AA87MRT9</accession>
<dbReference type="Proteomes" id="UP000001343">
    <property type="component" value="Unassembled WGS sequence"/>
</dbReference>